<gene>
    <name evidence="8" type="ORF">AGERDE_LOCUS3694</name>
</gene>
<dbReference type="AlphaFoldDB" id="A0A9N8ZDF2"/>
<feature type="compositionally biased region" description="Low complexity" evidence="7">
    <location>
        <begin position="134"/>
        <end position="147"/>
    </location>
</feature>
<dbReference type="PROSITE" id="PS00229">
    <property type="entry name" value="TAU_MAP_1"/>
    <property type="match status" value="1"/>
</dbReference>
<evidence type="ECO:0000313" key="8">
    <source>
        <dbReference type="EMBL" id="CAG8489956.1"/>
    </source>
</evidence>
<dbReference type="GO" id="GO:0008017">
    <property type="term" value="F:microtubule binding"/>
    <property type="evidence" value="ECO:0007669"/>
    <property type="project" value="InterPro"/>
</dbReference>
<reference evidence="8" key="1">
    <citation type="submission" date="2021-06" db="EMBL/GenBank/DDBJ databases">
        <authorList>
            <person name="Kallberg Y."/>
            <person name="Tangrot J."/>
            <person name="Rosling A."/>
        </authorList>
    </citation>
    <scope>NUCLEOTIDE SEQUENCE</scope>
    <source>
        <strain evidence="8">MT106</strain>
    </source>
</reference>
<dbReference type="Proteomes" id="UP000789831">
    <property type="component" value="Unassembled WGS sequence"/>
</dbReference>
<comment type="subcellular location">
    <subcellularLocation>
        <location evidence="1 6">Cytoplasm</location>
        <location evidence="1 6">Cytoskeleton</location>
    </subcellularLocation>
</comment>
<protein>
    <recommendedName>
        <fullName evidence="6">Microtubule-associated protein</fullName>
    </recommendedName>
</protein>
<evidence type="ECO:0000256" key="2">
    <source>
        <dbReference type="ARBA" id="ARBA00022490"/>
    </source>
</evidence>
<sequence>MNTTNEIMKENNNTEVNSVKSPRTPTSAVKPRIPFSGAVKLSSLNTPKTTPGVKHSIGATKTSTQSTKSSSSNKVSPIAPQLTPNISNPLVLPAAPRVSPVKSLANKSSSKKTITTKSPSKTHRSTKSMPPRINTSNVSNNNPSPLSIRKRRSSQPELTQNPTSLFKSPIDLSHVKSRVGSLDNISYTPKSASNSEKKKVFSEKLDYSKVRSRVGSFDNIKYMPKRGDTSGDVKIVSKKPEFTSVQSKVGSRENISYVPKKGNTQVFTSKLDLKNVKSRVGSLDNIKHVPGGGDVVIYNEKLKFRKKAAPKVDAGTSQNNVDNIPFLEDDRLNSALSPSPISSLSLDDAPEYNSPTEELMTPTPFRVALSPIAEILQSSQEEDEMEYQQSIAQLISPSVAPQTSPDIANKTAIIKGKPAPISEEKSDKPVESITTVEEEPPSPSPITNRETPQSIKAKIAALEAKNAEVAARKLAAKEKLKAASLAIKVKVVDDDEEKLKAASFATKVEKVDDDKDEERFRDFIQKFQQEFGINQAEELDEGQYDELDTTQFEVEVEDEEDDDSECPQDDADIIYAVNNEDDSDLSFEVNVLRKSRLLSDSSIREVESLYIPEIPPLAIQIPPESNSNPVVPELTIAQKRAYDSSWI</sequence>
<keyword evidence="6" id="KW-0493">Microtubule</keyword>
<feature type="compositionally biased region" description="Low complexity" evidence="7">
    <location>
        <begin position="60"/>
        <end position="76"/>
    </location>
</feature>
<organism evidence="8 9">
    <name type="scientific">Ambispora gerdemannii</name>
    <dbReference type="NCBI Taxonomy" id="144530"/>
    <lineage>
        <taxon>Eukaryota</taxon>
        <taxon>Fungi</taxon>
        <taxon>Fungi incertae sedis</taxon>
        <taxon>Mucoromycota</taxon>
        <taxon>Glomeromycotina</taxon>
        <taxon>Glomeromycetes</taxon>
        <taxon>Archaeosporales</taxon>
        <taxon>Ambisporaceae</taxon>
        <taxon>Ambispora</taxon>
    </lineage>
</organism>
<feature type="compositionally biased region" description="Low complexity" evidence="7">
    <location>
        <begin position="107"/>
        <end position="119"/>
    </location>
</feature>
<accession>A0A9N8ZDF2</accession>
<dbReference type="InterPro" id="IPR001084">
    <property type="entry name" value="MAP_tubulin-bd_rpt"/>
</dbReference>
<keyword evidence="2 6" id="KW-0963">Cytoplasm</keyword>
<feature type="region of interest" description="Disordered" evidence="7">
    <location>
        <begin position="414"/>
        <end position="452"/>
    </location>
</feature>
<feature type="compositionally biased region" description="Polar residues" evidence="7">
    <location>
        <begin position="1"/>
        <end position="27"/>
    </location>
</feature>
<evidence type="ECO:0000256" key="4">
    <source>
        <dbReference type="ARBA" id="ARBA00022737"/>
    </source>
</evidence>
<dbReference type="PROSITE" id="PS51491">
    <property type="entry name" value="TAU_MAP_2"/>
    <property type="match status" value="2"/>
</dbReference>
<dbReference type="GO" id="GO:0000226">
    <property type="term" value="P:microtubule cytoskeleton organization"/>
    <property type="evidence" value="ECO:0007669"/>
    <property type="project" value="TreeGrafter"/>
</dbReference>
<dbReference type="Pfam" id="PF00418">
    <property type="entry name" value="Tubulin-binding"/>
    <property type="match status" value="4"/>
</dbReference>
<dbReference type="EMBL" id="CAJVPL010000380">
    <property type="protein sequence ID" value="CAG8489956.1"/>
    <property type="molecule type" value="Genomic_DNA"/>
</dbReference>
<proteinExistence type="predicted"/>
<dbReference type="PANTHER" id="PTHR11501">
    <property type="entry name" value="MICROTUBULE-ASSOCIATED PROTEIN"/>
    <property type="match status" value="1"/>
</dbReference>
<name>A0A9N8ZDF2_9GLOM</name>
<evidence type="ECO:0000256" key="3">
    <source>
        <dbReference type="ARBA" id="ARBA00022553"/>
    </source>
</evidence>
<evidence type="ECO:0000313" key="9">
    <source>
        <dbReference type="Proteomes" id="UP000789831"/>
    </source>
</evidence>
<evidence type="ECO:0000256" key="6">
    <source>
        <dbReference type="RuleBase" id="RU000686"/>
    </source>
</evidence>
<dbReference type="PANTHER" id="PTHR11501:SF18">
    <property type="entry name" value="MICROTUBULE-ASSOCIATED PROTEIN"/>
    <property type="match status" value="1"/>
</dbReference>
<comment type="caution">
    <text evidence="8">The sequence shown here is derived from an EMBL/GenBank/DDBJ whole genome shotgun (WGS) entry which is preliminary data.</text>
</comment>
<evidence type="ECO:0000256" key="5">
    <source>
        <dbReference type="ARBA" id="ARBA00023212"/>
    </source>
</evidence>
<evidence type="ECO:0000256" key="1">
    <source>
        <dbReference type="ARBA" id="ARBA00004245"/>
    </source>
</evidence>
<keyword evidence="4" id="KW-0677">Repeat</keyword>
<feature type="compositionally biased region" description="Polar residues" evidence="7">
    <location>
        <begin position="155"/>
        <end position="166"/>
    </location>
</feature>
<dbReference type="OrthoDB" id="206213at2759"/>
<keyword evidence="9" id="KW-1185">Reference proteome</keyword>
<dbReference type="InterPro" id="IPR027324">
    <property type="entry name" value="MAP2/MAP4/Tau"/>
</dbReference>
<dbReference type="GO" id="GO:0005874">
    <property type="term" value="C:microtubule"/>
    <property type="evidence" value="ECO:0007669"/>
    <property type="project" value="UniProtKB-KW"/>
</dbReference>
<keyword evidence="5 6" id="KW-0206">Cytoskeleton</keyword>
<feature type="region of interest" description="Disordered" evidence="7">
    <location>
        <begin position="1"/>
        <end position="169"/>
    </location>
</feature>
<evidence type="ECO:0000256" key="7">
    <source>
        <dbReference type="SAM" id="MobiDB-lite"/>
    </source>
</evidence>
<keyword evidence="3" id="KW-0597">Phosphoprotein</keyword>